<dbReference type="Proteomes" id="UP000287651">
    <property type="component" value="Unassembled WGS sequence"/>
</dbReference>
<feature type="region of interest" description="Disordered" evidence="1">
    <location>
        <begin position="1"/>
        <end position="31"/>
    </location>
</feature>
<dbReference type="EMBL" id="AMZH03026403">
    <property type="protein sequence ID" value="RRT34622.1"/>
    <property type="molecule type" value="Genomic_DNA"/>
</dbReference>
<name>A0A426X564_ENSVE</name>
<reference evidence="2 3" key="1">
    <citation type="journal article" date="2014" name="Agronomy (Basel)">
        <title>A Draft Genome Sequence for Ensete ventricosum, the Drought-Tolerant Tree Against Hunger.</title>
        <authorList>
            <person name="Harrison J."/>
            <person name="Moore K.A."/>
            <person name="Paszkiewicz K."/>
            <person name="Jones T."/>
            <person name="Grant M."/>
            <person name="Ambacheew D."/>
            <person name="Muzemil S."/>
            <person name="Studholme D.J."/>
        </authorList>
    </citation>
    <scope>NUCLEOTIDE SEQUENCE [LARGE SCALE GENOMIC DNA]</scope>
</reference>
<protein>
    <submittedName>
        <fullName evidence="2">Uncharacterized protein</fullName>
    </submittedName>
</protein>
<dbReference type="AlphaFoldDB" id="A0A426X564"/>
<sequence>MVPALSSPAGVPRNKDASLHGQASYSSHRAGPTTTTLELRVAAQLVCSAFNKLGKPSCDGEFLSRWMRKTVPSSIMAIMWPKRAPVGPAAIKGAAAHWPWRLRH</sequence>
<organism evidence="2 3">
    <name type="scientific">Ensete ventricosum</name>
    <name type="common">Abyssinian banana</name>
    <name type="synonym">Musa ensete</name>
    <dbReference type="NCBI Taxonomy" id="4639"/>
    <lineage>
        <taxon>Eukaryota</taxon>
        <taxon>Viridiplantae</taxon>
        <taxon>Streptophyta</taxon>
        <taxon>Embryophyta</taxon>
        <taxon>Tracheophyta</taxon>
        <taxon>Spermatophyta</taxon>
        <taxon>Magnoliopsida</taxon>
        <taxon>Liliopsida</taxon>
        <taxon>Zingiberales</taxon>
        <taxon>Musaceae</taxon>
        <taxon>Ensete</taxon>
    </lineage>
</organism>
<comment type="caution">
    <text evidence="2">The sequence shown here is derived from an EMBL/GenBank/DDBJ whole genome shotgun (WGS) entry which is preliminary data.</text>
</comment>
<gene>
    <name evidence="2" type="ORF">B296_00048007</name>
</gene>
<evidence type="ECO:0000313" key="2">
    <source>
        <dbReference type="EMBL" id="RRT34622.1"/>
    </source>
</evidence>
<accession>A0A426X564</accession>
<evidence type="ECO:0000313" key="3">
    <source>
        <dbReference type="Proteomes" id="UP000287651"/>
    </source>
</evidence>
<proteinExistence type="predicted"/>
<evidence type="ECO:0000256" key="1">
    <source>
        <dbReference type="SAM" id="MobiDB-lite"/>
    </source>
</evidence>
<feature type="compositionally biased region" description="Polar residues" evidence="1">
    <location>
        <begin position="21"/>
        <end position="31"/>
    </location>
</feature>